<organism evidence="3 4">
    <name type="scientific">Flagellimonas marina</name>
    <dbReference type="NCBI Taxonomy" id="1775168"/>
    <lineage>
        <taxon>Bacteria</taxon>
        <taxon>Pseudomonadati</taxon>
        <taxon>Bacteroidota</taxon>
        <taxon>Flavobacteriia</taxon>
        <taxon>Flavobacteriales</taxon>
        <taxon>Flavobacteriaceae</taxon>
        <taxon>Flagellimonas</taxon>
    </lineage>
</organism>
<evidence type="ECO:0000256" key="1">
    <source>
        <dbReference type="SAM" id="Phobius"/>
    </source>
</evidence>
<proteinExistence type="predicted"/>
<feature type="domain" description="2TM" evidence="2">
    <location>
        <begin position="11"/>
        <end position="88"/>
    </location>
</feature>
<sequence length="92" mass="10819">MKSADEIRYSKAKNKVERIKSFYSSLLAYCVIIPILAYLNYRTTSFPWVVFPAVGWGIGLVFLWMCARGYNPILGKDWEERKIQELMNDEKF</sequence>
<feature type="transmembrane region" description="Helical" evidence="1">
    <location>
        <begin position="45"/>
        <end position="66"/>
    </location>
</feature>
<evidence type="ECO:0000313" key="4">
    <source>
        <dbReference type="Proteomes" id="UP001595841"/>
    </source>
</evidence>
<reference evidence="4" key="1">
    <citation type="journal article" date="2019" name="Int. J. Syst. Evol. Microbiol.">
        <title>The Global Catalogue of Microorganisms (GCM) 10K type strain sequencing project: providing services to taxonomists for standard genome sequencing and annotation.</title>
        <authorList>
            <consortium name="The Broad Institute Genomics Platform"/>
            <consortium name="The Broad Institute Genome Sequencing Center for Infectious Disease"/>
            <person name="Wu L."/>
            <person name="Ma J."/>
        </authorList>
    </citation>
    <scope>NUCLEOTIDE SEQUENCE [LARGE SCALE GENOMIC DNA]</scope>
    <source>
        <strain evidence="4">CGMCC 1.15774</strain>
    </source>
</reference>
<gene>
    <name evidence="3" type="ORF">ACFOWS_06735</name>
</gene>
<dbReference type="Proteomes" id="UP001595841">
    <property type="component" value="Unassembled WGS sequence"/>
</dbReference>
<keyword evidence="1" id="KW-0472">Membrane</keyword>
<protein>
    <submittedName>
        <fullName evidence="3">2TM domain-containing protein</fullName>
    </submittedName>
</protein>
<dbReference type="EMBL" id="JBHSCL010000004">
    <property type="protein sequence ID" value="MFC4219819.1"/>
    <property type="molecule type" value="Genomic_DNA"/>
</dbReference>
<keyword evidence="1" id="KW-1133">Transmembrane helix</keyword>
<evidence type="ECO:0000259" key="2">
    <source>
        <dbReference type="Pfam" id="PF13239"/>
    </source>
</evidence>
<feature type="transmembrane region" description="Helical" evidence="1">
    <location>
        <begin position="21"/>
        <end position="39"/>
    </location>
</feature>
<evidence type="ECO:0000313" key="3">
    <source>
        <dbReference type="EMBL" id="MFC4219819.1"/>
    </source>
</evidence>
<name>A0ABV8PJX0_9FLAO</name>
<dbReference type="Pfam" id="PF13239">
    <property type="entry name" value="2TM"/>
    <property type="match status" value="1"/>
</dbReference>
<dbReference type="RefSeq" id="WP_366590028.1">
    <property type="nucleotide sequence ID" value="NZ_JBHSCL010000004.1"/>
</dbReference>
<keyword evidence="4" id="KW-1185">Reference proteome</keyword>
<keyword evidence="1" id="KW-0812">Transmembrane</keyword>
<accession>A0ABV8PJX0</accession>
<dbReference type="InterPro" id="IPR025698">
    <property type="entry name" value="2TM_dom"/>
</dbReference>
<comment type="caution">
    <text evidence="3">The sequence shown here is derived from an EMBL/GenBank/DDBJ whole genome shotgun (WGS) entry which is preliminary data.</text>
</comment>